<keyword evidence="1" id="KW-0614">Plasmid</keyword>
<sequence>MLTGEAFAHYLGLTVSDLHDMEQAHAVLVLPGPSPRESRYPACQISATGQPFPVLPVLFETLGDSGWTIYRFLMQSHPELAGQTALEALRDGRDALVIRLAHSIAEGTFA</sequence>
<reference evidence="1 2" key="1">
    <citation type="journal article" date="2020" name="Carbohydr. Polym.">
        <title>Characterization and optimization of production of bacterial cellulose from strain CGMCC 17276 based on whole-genome analysis.</title>
        <authorList>
            <person name="Lu T."/>
            <person name="Gao H."/>
            <person name="Liao B."/>
            <person name="Wu J."/>
            <person name="Zhang W."/>
            <person name="Huang J."/>
            <person name="Liu M."/>
            <person name="Huang J."/>
            <person name="Chang Z."/>
            <person name="Jin M."/>
            <person name="Yi Z."/>
            <person name="Jiang D."/>
        </authorList>
    </citation>
    <scope>NUCLEOTIDE SEQUENCE [LARGE SCALE GENOMIC DNA]</scope>
    <source>
        <strain evidence="1 2">CGMCC 17276</strain>
        <plasmid evidence="2">pa</plasmid>
    </source>
</reference>
<evidence type="ECO:0008006" key="3">
    <source>
        <dbReference type="Google" id="ProtNLM"/>
    </source>
</evidence>
<protein>
    <recommendedName>
        <fullName evidence="3">DUF2384 domain-containing protein</fullName>
    </recommendedName>
</protein>
<accession>A0A857FV65</accession>
<organism evidence="1 2">
    <name type="scientific">Komagataeibacter xylinus</name>
    <name type="common">Gluconacetobacter xylinus</name>
    <dbReference type="NCBI Taxonomy" id="28448"/>
    <lineage>
        <taxon>Bacteria</taxon>
        <taxon>Pseudomonadati</taxon>
        <taxon>Pseudomonadota</taxon>
        <taxon>Alphaproteobacteria</taxon>
        <taxon>Acetobacterales</taxon>
        <taxon>Acetobacteraceae</taxon>
        <taxon>Komagataeibacter</taxon>
    </lineage>
</organism>
<name>A0A857FV65_KOMXY</name>
<geneLocation type="plasmid" evidence="2">
    <name>pa</name>
</geneLocation>
<gene>
    <name evidence="1" type="ORF">FMA36_17085</name>
</gene>
<dbReference type="AlphaFoldDB" id="A0A857FV65"/>
<proteinExistence type="predicted"/>
<dbReference type="EMBL" id="CP041349">
    <property type="protein sequence ID" value="QHC37330.1"/>
    <property type="molecule type" value="Genomic_DNA"/>
</dbReference>
<dbReference type="Proteomes" id="UP000464674">
    <property type="component" value="Plasmid pA"/>
</dbReference>
<evidence type="ECO:0000313" key="2">
    <source>
        <dbReference type="Proteomes" id="UP000464674"/>
    </source>
</evidence>
<evidence type="ECO:0000313" key="1">
    <source>
        <dbReference type="EMBL" id="QHC37330.1"/>
    </source>
</evidence>